<reference evidence="1" key="1">
    <citation type="submission" date="2019-04" db="EMBL/GenBank/DDBJ databases">
        <title>Microbes associate with the intestines of laboratory mice.</title>
        <authorList>
            <person name="Navarre W."/>
            <person name="Wong E."/>
            <person name="Huang K."/>
            <person name="Tropini C."/>
            <person name="Ng K."/>
            <person name="Yu B."/>
        </authorList>
    </citation>
    <scope>NUCLEOTIDE SEQUENCE</scope>
    <source>
        <strain evidence="1">NM01_1-7b</strain>
    </source>
</reference>
<evidence type="ECO:0000313" key="2">
    <source>
        <dbReference type="Proteomes" id="UP000304953"/>
    </source>
</evidence>
<name>A0AC61RQJ9_9FIRM</name>
<proteinExistence type="predicted"/>
<sequence>MTDKRDNQWVQRIEKRIEEKYPLCDIEWFYDKFNLDDFSEHKSKIEEQIMEIMDILCSNEKKYHFYIRVHKYKNWYVLRILVEKNISEELIDKIEGKLRKHKSSIIEIVYEKQCTIIKLTLS</sequence>
<accession>A0AC61RQJ9</accession>
<keyword evidence="2" id="KW-1185">Reference proteome</keyword>
<protein>
    <submittedName>
        <fullName evidence="1">Uncharacterized protein</fullName>
    </submittedName>
</protein>
<gene>
    <name evidence="1" type="ORF">E5329_22785</name>
</gene>
<dbReference type="Proteomes" id="UP000304953">
    <property type="component" value="Unassembled WGS sequence"/>
</dbReference>
<comment type="caution">
    <text evidence="1">The sequence shown here is derived from an EMBL/GenBank/DDBJ whole genome shotgun (WGS) entry which is preliminary data.</text>
</comment>
<evidence type="ECO:0000313" key="1">
    <source>
        <dbReference type="EMBL" id="TGY91114.1"/>
    </source>
</evidence>
<organism evidence="1 2">
    <name type="scientific">Petralouisia muris</name>
    <dbReference type="NCBI Taxonomy" id="3032872"/>
    <lineage>
        <taxon>Bacteria</taxon>
        <taxon>Bacillati</taxon>
        <taxon>Bacillota</taxon>
        <taxon>Clostridia</taxon>
        <taxon>Lachnospirales</taxon>
        <taxon>Lachnospiraceae</taxon>
        <taxon>Petralouisia</taxon>
    </lineage>
</organism>
<dbReference type="EMBL" id="SRYA01000070">
    <property type="protein sequence ID" value="TGY91114.1"/>
    <property type="molecule type" value="Genomic_DNA"/>
</dbReference>